<feature type="compositionally biased region" description="Basic and acidic residues" evidence="1">
    <location>
        <begin position="614"/>
        <end position="623"/>
    </location>
</feature>
<dbReference type="Gene3D" id="3.90.120.10">
    <property type="entry name" value="DNA Methylase, subunit A, domain 2"/>
    <property type="match status" value="1"/>
</dbReference>
<feature type="compositionally biased region" description="Basic and acidic residues" evidence="1">
    <location>
        <begin position="1695"/>
        <end position="1704"/>
    </location>
</feature>
<organism evidence="3">
    <name type="scientific">Cladocopium goreaui</name>
    <dbReference type="NCBI Taxonomy" id="2562237"/>
    <lineage>
        <taxon>Eukaryota</taxon>
        <taxon>Sar</taxon>
        <taxon>Alveolata</taxon>
        <taxon>Dinophyceae</taxon>
        <taxon>Suessiales</taxon>
        <taxon>Symbiodiniaceae</taxon>
        <taxon>Cladocopium</taxon>
    </lineage>
</organism>
<evidence type="ECO:0000313" key="4">
    <source>
        <dbReference type="EMBL" id="CAL4763361.1"/>
    </source>
</evidence>
<feature type="region of interest" description="Disordered" evidence="1">
    <location>
        <begin position="1106"/>
        <end position="1128"/>
    </location>
</feature>
<dbReference type="Gene3D" id="3.40.50.150">
    <property type="entry name" value="Vaccinia Virus protein VP39"/>
    <property type="match status" value="1"/>
</dbReference>
<dbReference type="SUPFAM" id="SSF53335">
    <property type="entry name" value="S-adenosyl-L-methionine-dependent methyltransferases"/>
    <property type="match status" value="1"/>
</dbReference>
<feature type="region of interest" description="Disordered" evidence="1">
    <location>
        <begin position="1932"/>
        <end position="1955"/>
    </location>
</feature>
<dbReference type="InterPro" id="IPR000477">
    <property type="entry name" value="RT_dom"/>
</dbReference>
<dbReference type="GO" id="GO:0004523">
    <property type="term" value="F:RNA-DNA hybrid ribonuclease activity"/>
    <property type="evidence" value="ECO:0007669"/>
    <property type="project" value="InterPro"/>
</dbReference>
<feature type="domain" description="RNase H type-1" evidence="2">
    <location>
        <begin position="3337"/>
        <end position="3495"/>
    </location>
</feature>
<dbReference type="GO" id="GO:0003676">
    <property type="term" value="F:nucleic acid binding"/>
    <property type="evidence" value="ECO:0007669"/>
    <property type="project" value="InterPro"/>
</dbReference>
<evidence type="ECO:0000313" key="5">
    <source>
        <dbReference type="Proteomes" id="UP001152797"/>
    </source>
</evidence>
<dbReference type="InterPro" id="IPR036397">
    <property type="entry name" value="RNaseH_sf"/>
</dbReference>
<feature type="region of interest" description="Disordered" evidence="1">
    <location>
        <begin position="1695"/>
        <end position="1731"/>
    </location>
</feature>
<keyword evidence="5" id="KW-1185">Reference proteome</keyword>
<name>A0A9P1BMH6_9DINO</name>
<comment type="caution">
    <text evidence="3">The sequence shown here is derived from an EMBL/GenBank/DDBJ whole genome shotgun (WGS) entry which is preliminary data.</text>
</comment>
<dbReference type="Proteomes" id="UP001152797">
    <property type="component" value="Unassembled WGS sequence"/>
</dbReference>
<sequence>MEWGVSLLKEGPFCGLPNYEPSLVSSREGDRITLVAHVEVRDNTGRGHMCRGVISGQRFRLVADIPSGAHKVTVLAGSLTHLRGPILKVDEKAKILVHKEKDLSSLFKLIETCSGLGGLGTGAAHAGWKTQVHNDMMTSFCDHLVKFSGTEVVQGDICHLATVAEIHAKAPGAASMAFGFSCQPFSRLGDRREGHDPRAQSLPYSLYCAFLLQLDLVVTECVPEASQSAFVMKCMQQYMQATNSDRTEALLELSDVWPSKRRRWWTIILKSYMGRVSIPPFPKLPVPPTVASILPGLLQMSDQELQELVLSVEERRMFENYGKGLGGHMLNLAEPLATALHSWANQCVACACGCRGPLSCSRLQAQGLFGVLAHVPNQALHQNVRHLSAREMAILVGFPKAEGWSDHQRLLVAGVGQIASPLQSAWIFAAILNHLIDHGFCEGPMIPPKQILACVAAEVFKLRDQWFSNHSTVAMEMFQESIEEFLQPAQVAAPHANVGELSPSQDEDIAKAIDTIEKQVNTRGEASEAVHFPQRPHALANSGVARDDTSSHGTLAESSVTSCSVTHKGFEPQEKQNEVNGQSTPALVSNTSERPCTSQGPVGFQEETNSQRSGRKDPEEKKSGLTNQQPAGRTPEPDKQPAGGPPEPFPSKSLSVCVQSEAEDAIVPAIHVSSAHVQGSPQEAIGSHPVKPIHHPGKVVRAGVPMWDSATGAIQAFATVMASPKKPVPTSAKAGITCPPEVCFPMSDVLRPGLLVYDADTHQICRHEFSGDATVAEWFQGLHSMDVQYPYFTDLAGQPLQGEMKLSTLKWIIVSQSPLPAQVTSIQDRANRLYSMPRHESILLQGGAVALDEMRYYLSAIDTVGVAKSWNPLILHSLTDLHTEAEAWLGDLESYMEQHVQGMQSVATSWWAELPIEAIATMMWVNFHWIPVWLVPGTHMYAIHTTDEGIQLWKMLFPNWEGAVHVHSAFKSTFTEDCGFQAFAWLISQCTHFEGSSLTATDAAGWRQLYWQQTLISKPAKTHILLGGQSEVETALQAILREHGVFPDRVQARAAMVLKAISHQALVGVFNASRPWQQLKQLATSHTPSIRLVLEDELQATIRARTKHKGSVQAKGSSKGKQAPPMHLHPQDISIPNGIFRVESGDMIAQLSVKQIGQSAQGVVVFTEEEVQPYLKHPVSSSHGLGFLVLSPYSAELAAQGEVHRFPVQSKITGEPLLVSAVLIQKGQARIVRNVPQQAPAIDQIATQTLKVLVYRDQTPDWDAVVKHPVKYIISQIEEMQVCKEPTCKCNRWHPQEQANDSPILDVWQRDYLTLHFQKTKATEAQIYAVAIRVPVTIFQQLYHKSGGAGIYFEPRMDDGRSQDAAYHTVWIPRKPHSEIVALQSMMETQVSLIRVGARYGFKVPVSDAAALHEKVSPGTPFIAGPSRSSYRVGPFPWGTTKKAIQQLFQQWGWVAKAVHSVAKAKDSSGLMWLVHANSPPGHLVYQLQHGDVIIHQDPQTSKETWRPPQAQASRKELRAQQQDEVFVNDPWAESAQKLSRKPEVTAAQISSLEASIDHRISQQLESRLADQDEQMGPSIEPRIQALEQQMAQLQKHSVQLDGKVDYLHQQVEHQAAKFESSLDSKLQEQMHRIEMLMTKRARSHECNFVRHQFSSSIHARLAIANSRTTMSSAVTTYLSISVARKRLASILTHARREAGDGKRPSTSNQLQTGEEGSTPPVPLPRSSTKNNAKTIMMQLGRSWRSQSSKWLPPAGHKQALALNHTPSRLCNILFGDLMSGTHTGAHQGHLRPGMWATPGHKNAHPTEGLLQHDKGQMPFDSVWAKGRQDLTNSQRWGRKNPSWAGISPCQYAPECGSSEIKRGIKQPAVGTQEPRRKEKRVDQQTVSVQDPRSHEVVEGDENVFMAMGVQVPPSRVESSQPLQIMDDPRIATQEHGDDDDPAIATSDDESTTSDENPAWRVFYVYTVHQPPLQVNLIMVRDRLQHYQCARALGWTVEQLSARYQVTPCPSDLQHARMRGLLARFHEDPPEGGALAMALIDVEFHPPAPRWDPEIIRAAMFVPRQVTNHQFMESMHLMPYCRYSRRPCILLLRDQRINLDLETTMQITDGSYIRVVLPPPNQEDETIPTRCVAMACYQGIGQEFFAFFGDLVEEYNLWSMPNPYQILTVDTAAADAEPEEDRVELLQRIQEGWAIAAINPTGLAGKAKQFSDLPAGIYAISETHLSERGQVRFREELFHAKNMLKLYPGYRDNTNRLLQEVARQVMQGFKGPAFIAGDFNQVPGVLHETVKWEQQGWRDVQTWAAEKYGINPGVTFQFTTRKDFVYLSPELQILLSSCSNSFDRWPDHSTLMGLFSIPSNPEPLPRWVKPAAIDYSQLDSKVIAAQPCTPAPSHEDPTMQYAAICNHFEKHVHDCLKAKGKVGLQHSQCGRGQTMQRTFKRAVVSPAKPARQGDYHPTVHTWSLLHSRWITQCRRLQSYAKHIAKGSQTPTAIEHRAALWRAIRNALGFHGGFPCWWGTQAADHPNQIPWIPMEPPGPDIANHISVQFQAILSSMETRIIKQRVAQARQNRIADTNRVFKDVRRPMPVPVSMLVAKSSTQVTAVVDEGSVEVADSDPIQEAAVLETRTGPLQVIHIEANQIWFTSPHTLVPGDEVAVVELQGRVQDVHTAFLQEWTRRWDRHRHLPPDHWEEVLALTKTILHADQMPLAPITLDRWKHALRSKKSSAATGLDGLARRDLLSFPDILHEQLLELFATAENNGKWPQQLLQGAVHALEKTANAEHVSQYRPITIMPCAYRTYSSIRAREVLQHLAKVLPPTLLGNVPGKQAVGLWWTLQHRIEQAMYAGEPLTGAVSDLCKAFNHLPRTVTFQAALSLGVHPNIVRAWAASTVHLQRHFVVRDCPSAQVTSTTGFVEGCGMSVVGMVLINALVHAYMQHQHPQAVFTTYVDNYELQSPSAEQTKQALTSLQGFCDLLDVQLDARKTYHWSCDATGRAHLRAHNDIPVRSAKDLGAHMQYTGNQTNGTVLAKFKQLPELWHKLSRSHAPQAQKLKVLRVVAWPRVLYSGSIVHIGPAHFDEARAGAFKAIGMQNSGANAQIFLALVANVGTDPEFYALWNSVTQFRRHIEEDMLDVTLQQAAVTPPRKRKPGPGGVLISRLEDMCWTYVTNGVFRDGEGGTVHILHTPRQELKARLCRAWHHAVGRRWEHRKGFQGLRFVCPALSRIDTTKHPPDAVGFLQVAQTGAFYTADCLKHSGFTESSQCSRCSEEDSVEHRHWKCAATAPSRALIPQNIQAKIDAMDPCLREHGWMPEPVEVREFKRSLADVPDTCGRYASCAHQEHYDLFCDGTGLDPKQPTTRLVAWAVVVAGADPQAPHMPLSWGGVPGQWQTVMRAELMSFVSALCFGVARGTTFAIWSDSEVIVKRARRIQLGLFEVTSTCTDHDLWRIVQDQIPPAHVCNIHHIKSHQSYGRDEAWIQWACSANDTADLLAAWALDQLPLQVRQAQQRASAAVTSAREVVQQVHAHMVRVAQLSVTAPQSAPAPVYRLPDTMILDWRSIAEKARAEAPDNLRFQRWLKILDWMADLENPSAAPRWLSWYELLVSFQLHAGEWGPESTSSHNTWRMHPRLQEYNGKQMLRSWAAYLLNIIRVSHPQYKPVDGRPSNPRFHCWTMGILCRVSDASADAVRGWLDAKYGDAKITKMTTLHQCGPAEAVQPIHKANPSEQGLHKFWHSQR</sequence>
<feature type="region of interest" description="Disordered" evidence="1">
    <location>
        <begin position="1499"/>
        <end position="1522"/>
    </location>
</feature>
<feature type="region of interest" description="Disordered" evidence="1">
    <location>
        <begin position="1864"/>
        <end position="1895"/>
    </location>
</feature>
<dbReference type="EMBL" id="CAMXCT010000240">
    <property type="protein sequence ID" value="CAI3976049.1"/>
    <property type="molecule type" value="Genomic_DNA"/>
</dbReference>
<dbReference type="InterPro" id="IPR002156">
    <property type="entry name" value="RNaseH_domain"/>
</dbReference>
<dbReference type="InterPro" id="IPR012337">
    <property type="entry name" value="RNaseH-like_sf"/>
</dbReference>
<dbReference type="InterPro" id="IPR029063">
    <property type="entry name" value="SAM-dependent_MTases_sf"/>
</dbReference>
<evidence type="ECO:0000313" key="3">
    <source>
        <dbReference type="EMBL" id="CAI3976049.1"/>
    </source>
</evidence>
<accession>A0A9P1BMH6</accession>
<evidence type="ECO:0000259" key="2">
    <source>
        <dbReference type="PROSITE" id="PS50879"/>
    </source>
</evidence>
<reference evidence="4 5" key="2">
    <citation type="submission" date="2024-05" db="EMBL/GenBank/DDBJ databases">
        <authorList>
            <person name="Chen Y."/>
            <person name="Shah S."/>
            <person name="Dougan E. K."/>
            <person name="Thang M."/>
            <person name="Chan C."/>
        </authorList>
    </citation>
    <scope>NUCLEOTIDE SEQUENCE [LARGE SCALE GENOMIC DNA]</scope>
</reference>
<proteinExistence type="predicted"/>
<reference evidence="3" key="1">
    <citation type="submission" date="2022-10" db="EMBL/GenBank/DDBJ databases">
        <authorList>
            <person name="Chen Y."/>
            <person name="Dougan E. K."/>
            <person name="Chan C."/>
            <person name="Rhodes N."/>
            <person name="Thang M."/>
        </authorList>
    </citation>
    <scope>NUCLEOTIDE SEQUENCE</scope>
</reference>
<gene>
    <name evidence="3" type="ORF">C1SCF055_LOCUS4308</name>
</gene>
<feature type="region of interest" description="Disordered" evidence="1">
    <location>
        <begin position="570"/>
        <end position="657"/>
    </location>
</feature>
<dbReference type="Pfam" id="PF00078">
    <property type="entry name" value="RVT_1"/>
    <property type="match status" value="1"/>
</dbReference>
<feature type="compositionally biased region" description="Basic and acidic residues" evidence="1">
    <location>
        <begin position="1874"/>
        <end position="1883"/>
    </location>
</feature>
<dbReference type="PROSITE" id="PS50879">
    <property type="entry name" value="RNASE_H_1"/>
    <property type="match status" value="1"/>
</dbReference>
<evidence type="ECO:0000256" key="1">
    <source>
        <dbReference type="SAM" id="MobiDB-lite"/>
    </source>
</evidence>
<dbReference type="SUPFAM" id="SSF53098">
    <property type="entry name" value="Ribonuclease H-like"/>
    <property type="match status" value="1"/>
</dbReference>
<protein>
    <recommendedName>
        <fullName evidence="2">RNase H type-1 domain-containing protein</fullName>
    </recommendedName>
</protein>
<feature type="compositionally biased region" description="Polar residues" evidence="1">
    <location>
        <begin position="551"/>
        <end position="560"/>
    </location>
</feature>
<dbReference type="Gene3D" id="3.30.420.10">
    <property type="entry name" value="Ribonuclease H-like superfamily/Ribonuclease H"/>
    <property type="match status" value="1"/>
</dbReference>
<feature type="region of interest" description="Disordered" evidence="1">
    <location>
        <begin position="541"/>
        <end position="560"/>
    </location>
</feature>
<feature type="compositionally biased region" description="Acidic residues" evidence="1">
    <location>
        <begin position="1937"/>
        <end position="1953"/>
    </location>
</feature>
<dbReference type="EMBL" id="CAMXCT030000240">
    <property type="protein sequence ID" value="CAL4763361.1"/>
    <property type="molecule type" value="Genomic_DNA"/>
</dbReference>
<feature type="compositionally biased region" description="Polar residues" evidence="1">
    <location>
        <begin position="1705"/>
        <end position="1716"/>
    </location>
</feature>
<dbReference type="EMBL" id="CAMXCT020000240">
    <property type="protein sequence ID" value="CAL1129424.1"/>
    <property type="molecule type" value="Genomic_DNA"/>
</dbReference>
<feature type="compositionally biased region" description="Polar residues" evidence="1">
    <location>
        <begin position="578"/>
        <end position="612"/>
    </location>
</feature>